<name>A0A8H6KR97_9PEZI</name>
<keyword evidence="3" id="KW-1185">Reference proteome</keyword>
<dbReference type="Proteomes" id="UP000654918">
    <property type="component" value="Unassembled WGS sequence"/>
</dbReference>
<feature type="domain" description="DUF6590" evidence="1">
    <location>
        <begin position="3"/>
        <end position="115"/>
    </location>
</feature>
<accession>A0A8H6KR97</accession>
<evidence type="ECO:0000313" key="2">
    <source>
        <dbReference type="EMBL" id="KAF6835791.1"/>
    </source>
</evidence>
<evidence type="ECO:0000313" key="3">
    <source>
        <dbReference type="Proteomes" id="UP000654918"/>
    </source>
</evidence>
<organism evidence="2 3">
    <name type="scientific">Colletotrichum plurivorum</name>
    <dbReference type="NCBI Taxonomy" id="2175906"/>
    <lineage>
        <taxon>Eukaryota</taxon>
        <taxon>Fungi</taxon>
        <taxon>Dikarya</taxon>
        <taxon>Ascomycota</taxon>
        <taxon>Pezizomycotina</taxon>
        <taxon>Sordariomycetes</taxon>
        <taxon>Hypocreomycetidae</taxon>
        <taxon>Glomerellales</taxon>
        <taxon>Glomerellaceae</taxon>
        <taxon>Colletotrichum</taxon>
        <taxon>Colletotrichum orchidearum species complex</taxon>
    </lineage>
</organism>
<proteinExistence type="predicted"/>
<reference evidence="2" key="1">
    <citation type="journal article" date="2020" name="Phytopathology">
        <title>Genome Sequence Resources of Colletotrichum truncatum, C. plurivorum, C. musicola, and C. sojae: Four Species Pathogenic to Soybean (Glycine max).</title>
        <authorList>
            <person name="Rogerio F."/>
            <person name="Boufleur T.R."/>
            <person name="Ciampi-Guillardi M."/>
            <person name="Sukno S.A."/>
            <person name="Thon M.R."/>
            <person name="Massola Junior N.S."/>
            <person name="Baroncelli R."/>
        </authorList>
    </citation>
    <scope>NUCLEOTIDE SEQUENCE</scope>
    <source>
        <strain evidence="2">LFN00145</strain>
    </source>
</reference>
<dbReference type="Pfam" id="PF20233">
    <property type="entry name" value="DUF6590"/>
    <property type="match status" value="1"/>
</dbReference>
<evidence type="ECO:0000259" key="1">
    <source>
        <dbReference type="Pfam" id="PF20233"/>
    </source>
</evidence>
<gene>
    <name evidence="2" type="ORF">CPLU01_04068</name>
</gene>
<sequence>MRGPYGEEFYVGIRRFVVVANDEGHSNCVPILTYGGKGCRKNGVKARTHGIIYTSRKPHMVPGEPSLGFKEVKARLIDGETLSRESRINYAKICTVEHNVKVLLIGNVVKDDVRVISNAVDDCWQQKKQLQYQYGY</sequence>
<dbReference type="EMBL" id="WIGO01000037">
    <property type="protein sequence ID" value="KAF6835791.1"/>
    <property type="molecule type" value="Genomic_DNA"/>
</dbReference>
<protein>
    <recommendedName>
        <fullName evidence="1">DUF6590 domain-containing protein</fullName>
    </recommendedName>
</protein>
<dbReference type="AlphaFoldDB" id="A0A8H6KR97"/>
<dbReference type="InterPro" id="IPR046497">
    <property type="entry name" value="DUF6590"/>
</dbReference>
<comment type="caution">
    <text evidence="2">The sequence shown here is derived from an EMBL/GenBank/DDBJ whole genome shotgun (WGS) entry which is preliminary data.</text>
</comment>